<evidence type="ECO:0000256" key="1">
    <source>
        <dbReference type="ARBA" id="ARBA00005771"/>
    </source>
</evidence>
<dbReference type="EMBL" id="JABSTU010000001">
    <property type="protein sequence ID" value="KAH8042784.1"/>
    <property type="molecule type" value="Genomic_DNA"/>
</dbReference>
<dbReference type="PANTHER" id="PTHR11783">
    <property type="entry name" value="SULFOTRANSFERASE SULT"/>
    <property type="match status" value="1"/>
</dbReference>
<reference evidence="4" key="1">
    <citation type="journal article" date="2020" name="Cell">
        <title>Large-Scale Comparative Analyses of Tick Genomes Elucidate Their Genetic Diversity and Vector Capacities.</title>
        <authorList>
            <consortium name="Tick Genome and Microbiome Consortium (TIGMIC)"/>
            <person name="Jia N."/>
            <person name="Wang J."/>
            <person name="Shi W."/>
            <person name="Du L."/>
            <person name="Sun Y."/>
            <person name="Zhan W."/>
            <person name="Jiang J.F."/>
            <person name="Wang Q."/>
            <person name="Zhang B."/>
            <person name="Ji P."/>
            <person name="Bell-Sakyi L."/>
            <person name="Cui X.M."/>
            <person name="Yuan T.T."/>
            <person name="Jiang B.G."/>
            <person name="Yang W.F."/>
            <person name="Lam T.T."/>
            <person name="Chang Q.C."/>
            <person name="Ding S.J."/>
            <person name="Wang X.J."/>
            <person name="Zhu J.G."/>
            <person name="Ruan X.D."/>
            <person name="Zhao L."/>
            <person name="Wei J.T."/>
            <person name="Ye R.Z."/>
            <person name="Que T.C."/>
            <person name="Du C.H."/>
            <person name="Zhou Y.H."/>
            <person name="Cheng J.X."/>
            <person name="Dai P.F."/>
            <person name="Guo W.B."/>
            <person name="Han X.H."/>
            <person name="Huang E.J."/>
            <person name="Li L.F."/>
            <person name="Wei W."/>
            <person name="Gao Y.C."/>
            <person name="Liu J.Z."/>
            <person name="Shao H.Z."/>
            <person name="Wang X."/>
            <person name="Wang C.C."/>
            <person name="Yang T.C."/>
            <person name="Huo Q.B."/>
            <person name="Li W."/>
            <person name="Chen H.Y."/>
            <person name="Chen S.E."/>
            <person name="Zhou L.G."/>
            <person name="Ni X.B."/>
            <person name="Tian J.H."/>
            <person name="Sheng Y."/>
            <person name="Liu T."/>
            <person name="Pan Y.S."/>
            <person name="Xia L.Y."/>
            <person name="Li J."/>
            <person name="Zhao F."/>
            <person name="Cao W.C."/>
        </authorList>
    </citation>
    <scope>NUCLEOTIDE SEQUENCE</scope>
    <source>
        <strain evidence="4">Rmic-2018</strain>
    </source>
</reference>
<dbReference type="GO" id="GO:0008146">
    <property type="term" value="F:sulfotransferase activity"/>
    <property type="evidence" value="ECO:0007669"/>
    <property type="project" value="InterPro"/>
</dbReference>
<dbReference type="SUPFAM" id="SSF52540">
    <property type="entry name" value="P-loop containing nucleoside triphosphate hydrolases"/>
    <property type="match status" value="1"/>
</dbReference>
<evidence type="ECO:0000313" key="4">
    <source>
        <dbReference type="EMBL" id="KAH8042784.1"/>
    </source>
</evidence>
<proteinExistence type="inferred from homology"/>
<comment type="similarity">
    <text evidence="1">Belongs to the sulfotransferase 1 family.</text>
</comment>
<protein>
    <recommendedName>
        <fullName evidence="3">Sulfotransferase domain-containing protein</fullName>
    </recommendedName>
</protein>
<keyword evidence="5" id="KW-1185">Reference proteome</keyword>
<accession>A0A9J6FAY3</accession>
<evidence type="ECO:0000256" key="2">
    <source>
        <dbReference type="ARBA" id="ARBA00022679"/>
    </source>
</evidence>
<dbReference type="Proteomes" id="UP000821866">
    <property type="component" value="Chromosome 1"/>
</dbReference>
<organism evidence="4 5">
    <name type="scientific">Rhipicephalus microplus</name>
    <name type="common">Cattle tick</name>
    <name type="synonym">Boophilus microplus</name>
    <dbReference type="NCBI Taxonomy" id="6941"/>
    <lineage>
        <taxon>Eukaryota</taxon>
        <taxon>Metazoa</taxon>
        <taxon>Ecdysozoa</taxon>
        <taxon>Arthropoda</taxon>
        <taxon>Chelicerata</taxon>
        <taxon>Arachnida</taxon>
        <taxon>Acari</taxon>
        <taxon>Parasitiformes</taxon>
        <taxon>Ixodida</taxon>
        <taxon>Ixodoidea</taxon>
        <taxon>Ixodidae</taxon>
        <taxon>Rhipicephalinae</taxon>
        <taxon>Rhipicephalus</taxon>
        <taxon>Boophilus</taxon>
    </lineage>
</organism>
<gene>
    <name evidence="4" type="ORF">HPB51_025836</name>
</gene>
<dbReference type="AlphaFoldDB" id="A0A9J6FAY3"/>
<dbReference type="InterPro" id="IPR000863">
    <property type="entry name" value="Sulfotransferase_dom"/>
</dbReference>
<dbReference type="InterPro" id="IPR027417">
    <property type="entry name" value="P-loop_NTPase"/>
</dbReference>
<evidence type="ECO:0000259" key="3">
    <source>
        <dbReference type="Pfam" id="PF00685"/>
    </source>
</evidence>
<feature type="domain" description="Sulfotransferase" evidence="3">
    <location>
        <begin position="27"/>
        <end position="136"/>
    </location>
</feature>
<keyword evidence="2" id="KW-0808">Transferase</keyword>
<reference evidence="4" key="2">
    <citation type="submission" date="2021-09" db="EMBL/GenBank/DDBJ databases">
        <authorList>
            <person name="Jia N."/>
            <person name="Wang J."/>
            <person name="Shi W."/>
            <person name="Du L."/>
            <person name="Sun Y."/>
            <person name="Zhan W."/>
            <person name="Jiang J."/>
            <person name="Wang Q."/>
            <person name="Zhang B."/>
            <person name="Ji P."/>
            <person name="Sakyi L.B."/>
            <person name="Cui X."/>
            <person name="Yuan T."/>
            <person name="Jiang B."/>
            <person name="Yang W."/>
            <person name="Lam T.T.-Y."/>
            <person name="Chang Q."/>
            <person name="Ding S."/>
            <person name="Wang X."/>
            <person name="Zhu J."/>
            <person name="Ruan X."/>
            <person name="Zhao L."/>
            <person name="Wei J."/>
            <person name="Que T."/>
            <person name="Du C."/>
            <person name="Cheng J."/>
            <person name="Dai P."/>
            <person name="Han X."/>
            <person name="Huang E."/>
            <person name="Gao Y."/>
            <person name="Liu J."/>
            <person name="Shao H."/>
            <person name="Ye R."/>
            <person name="Li L."/>
            <person name="Wei W."/>
            <person name="Wang X."/>
            <person name="Wang C."/>
            <person name="Huo Q."/>
            <person name="Li W."/>
            <person name="Guo W."/>
            <person name="Chen H."/>
            <person name="Chen S."/>
            <person name="Zhou L."/>
            <person name="Zhou L."/>
            <person name="Ni X."/>
            <person name="Tian J."/>
            <person name="Zhou Y."/>
            <person name="Sheng Y."/>
            <person name="Liu T."/>
            <person name="Pan Y."/>
            <person name="Xia L."/>
            <person name="Li J."/>
            <person name="Zhao F."/>
            <person name="Cao W."/>
        </authorList>
    </citation>
    <scope>NUCLEOTIDE SEQUENCE</scope>
    <source>
        <strain evidence="4">Rmic-2018</strain>
        <tissue evidence="4">Larvae</tissue>
    </source>
</reference>
<dbReference type="Gene3D" id="3.40.50.300">
    <property type="entry name" value="P-loop containing nucleotide triphosphate hydrolases"/>
    <property type="match status" value="1"/>
</dbReference>
<dbReference type="Pfam" id="PF00685">
    <property type="entry name" value="Sulfotransfer_1"/>
    <property type="match status" value="1"/>
</dbReference>
<name>A0A9J6FAY3_RHIMP</name>
<evidence type="ECO:0000313" key="5">
    <source>
        <dbReference type="Proteomes" id="UP000821866"/>
    </source>
</evidence>
<comment type="caution">
    <text evidence="4">The sequence shown here is derived from an EMBL/GenBank/DDBJ whole genome shotgun (WGS) entry which is preliminary data.</text>
</comment>
<sequence length="138" mass="16382">MTTCEEFGKEWRFLEYMDSIDFRSSLPLRTFATHLALNKCTMTTEGKYVYIARNPWDVCVSFFHMVTNMSIYEYRNGTFEDFVDTFVSDNFGYGDYFEHVAAGYALREEPNVFFVTYEELKRNTREVVLRLAFFLGDH</sequence>